<sequence length="89" mass="8819">MISAALIALVSLSAPVSSPLAYAGDSVAASKGHPAVAVRGQGKASAPTVCHPDPTKGRACRHAIVQAEQAERPVLAVADAPVAKAVAKD</sequence>
<gene>
    <name evidence="2" type="ORF">A8V01_08365</name>
</gene>
<accession>A0A2K2FUG6</accession>
<dbReference type="Proteomes" id="UP000236327">
    <property type="component" value="Unassembled WGS sequence"/>
</dbReference>
<proteinExistence type="predicted"/>
<keyword evidence="1" id="KW-0732">Signal</keyword>
<organism evidence="2 3">
    <name type="scientific">Novosphingobium guangzhouense</name>
    <dbReference type="NCBI Taxonomy" id="1850347"/>
    <lineage>
        <taxon>Bacteria</taxon>
        <taxon>Pseudomonadati</taxon>
        <taxon>Pseudomonadota</taxon>
        <taxon>Alphaproteobacteria</taxon>
        <taxon>Sphingomonadales</taxon>
        <taxon>Sphingomonadaceae</taxon>
        <taxon>Novosphingobium</taxon>
    </lineage>
</organism>
<reference evidence="2 3" key="1">
    <citation type="submission" date="2016-05" db="EMBL/GenBank/DDBJ databases">
        <title>Complete genome sequence of Novosphingobium guangzhouense SA925(T).</title>
        <authorList>
            <person name="Sha S."/>
        </authorList>
    </citation>
    <scope>NUCLEOTIDE SEQUENCE [LARGE SCALE GENOMIC DNA]</scope>
    <source>
        <strain evidence="2 3">SA925</strain>
    </source>
</reference>
<protein>
    <submittedName>
        <fullName evidence="2">Uncharacterized protein</fullName>
    </submittedName>
</protein>
<dbReference type="EMBL" id="LYMM01000073">
    <property type="protein sequence ID" value="PNU02404.1"/>
    <property type="molecule type" value="Genomic_DNA"/>
</dbReference>
<feature type="chain" id="PRO_5014390966" evidence="1">
    <location>
        <begin position="24"/>
        <end position="89"/>
    </location>
</feature>
<feature type="signal peptide" evidence="1">
    <location>
        <begin position="1"/>
        <end position="23"/>
    </location>
</feature>
<keyword evidence="3" id="KW-1185">Reference proteome</keyword>
<dbReference type="AlphaFoldDB" id="A0A2K2FUG6"/>
<dbReference type="RefSeq" id="WP_103098570.1">
    <property type="nucleotide sequence ID" value="NZ_LYMM01000073.1"/>
</dbReference>
<evidence type="ECO:0000256" key="1">
    <source>
        <dbReference type="SAM" id="SignalP"/>
    </source>
</evidence>
<evidence type="ECO:0000313" key="2">
    <source>
        <dbReference type="EMBL" id="PNU02404.1"/>
    </source>
</evidence>
<dbReference type="OrthoDB" id="7511056at2"/>
<comment type="caution">
    <text evidence="2">The sequence shown here is derived from an EMBL/GenBank/DDBJ whole genome shotgun (WGS) entry which is preliminary data.</text>
</comment>
<evidence type="ECO:0000313" key="3">
    <source>
        <dbReference type="Proteomes" id="UP000236327"/>
    </source>
</evidence>
<name>A0A2K2FUG6_9SPHN</name>